<evidence type="ECO:0000256" key="1">
    <source>
        <dbReference type="ARBA" id="ARBA00010088"/>
    </source>
</evidence>
<feature type="active site" description="Proton donor" evidence="3">
    <location>
        <position position="348"/>
    </location>
</feature>
<accession>A0AB34G1F0</accession>
<dbReference type="Proteomes" id="UP001163105">
    <property type="component" value="Unassembled WGS sequence"/>
</dbReference>
<keyword evidence="2" id="KW-0378">Hydrolase</keyword>
<dbReference type="InterPro" id="IPR016292">
    <property type="entry name" value="Epoxide_hydrolase"/>
</dbReference>
<proteinExistence type="inferred from homology"/>
<protein>
    <submittedName>
        <fullName evidence="5">IQ calmodulin-binding motif</fullName>
    </submittedName>
</protein>
<evidence type="ECO:0000313" key="6">
    <source>
        <dbReference type="Proteomes" id="UP001163105"/>
    </source>
</evidence>
<reference evidence="5" key="1">
    <citation type="submission" date="2023-01" db="EMBL/GenBank/DDBJ databases">
        <title>The growth and conidiation of Purpureocillium lavendulum are regulated by nitrogen source and histone H3K14 acetylation.</title>
        <authorList>
            <person name="Tang P."/>
            <person name="Han J."/>
            <person name="Zhang C."/>
            <person name="Tang P."/>
            <person name="Qi F."/>
            <person name="Zhang K."/>
            <person name="Liang L."/>
        </authorList>
    </citation>
    <scope>NUCLEOTIDE SEQUENCE</scope>
    <source>
        <strain evidence="5">YMF1.00683</strain>
    </source>
</reference>
<feature type="domain" description="Epoxide hydrolase N-terminal" evidence="4">
    <location>
        <begin position="39"/>
        <end position="152"/>
    </location>
</feature>
<comment type="similarity">
    <text evidence="1">Belongs to the peptidase S33 family.</text>
</comment>
<dbReference type="PRINTS" id="PR00412">
    <property type="entry name" value="EPOXHYDRLASE"/>
</dbReference>
<dbReference type="PANTHER" id="PTHR21661">
    <property type="entry name" value="EPOXIDE HYDROLASE 1-RELATED"/>
    <property type="match status" value="1"/>
</dbReference>
<dbReference type="PANTHER" id="PTHR21661:SF39">
    <property type="entry name" value="HYDROLASE, PUTATIVE (AFU_ORTHOLOGUE AFUA_3G08960)-RELATED"/>
    <property type="match status" value="1"/>
</dbReference>
<dbReference type="PIRSF" id="PIRSF001112">
    <property type="entry name" value="Epoxide_hydrolase"/>
    <property type="match status" value="1"/>
</dbReference>
<evidence type="ECO:0000256" key="2">
    <source>
        <dbReference type="ARBA" id="ARBA00022801"/>
    </source>
</evidence>
<evidence type="ECO:0000256" key="3">
    <source>
        <dbReference type="PIRSR" id="PIRSR001112-1"/>
    </source>
</evidence>
<name>A0AB34G1F0_9HYPO</name>
<dbReference type="GO" id="GO:0004301">
    <property type="term" value="F:epoxide hydrolase activity"/>
    <property type="evidence" value="ECO:0007669"/>
    <property type="project" value="TreeGrafter"/>
</dbReference>
<dbReference type="AlphaFoldDB" id="A0AB34G1F0"/>
<keyword evidence="6" id="KW-1185">Reference proteome</keyword>
<feature type="active site" description="Nucleophile" evidence="3">
    <location>
        <position position="220"/>
    </location>
</feature>
<dbReference type="InterPro" id="IPR010497">
    <property type="entry name" value="Epoxide_hydro_N"/>
</dbReference>
<evidence type="ECO:0000313" key="5">
    <source>
        <dbReference type="EMBL" id="KAJ6445435.1"/>
    </source>
</evidence>
<dbReference type="GO" id="GO:0097176">
    <property type="term" value="P:epoxide metabolic process"/>
    <property type="evidence" value="ECO:0007669"/>
    <property type="project" value="TreeGrafter"/>
</dbReference>
<dbReference type="Pfam" id="PF06441">
    <property type="entry name" value="EHN"/>
    <property type="match status" value="1"/>
</dbReference>
<comment type="caution">
    <text evidence="5">The sequence shown here is derived from an EMBL/GenBank/DDBJ whole genome shotgun (WGS) entry which is preliminary data.</text>
</comment>
<dbReference type="EMBL" id="JAQHRD010000001">
    <property type="protein sequence ID" value="KAJ6445435.1"/>
    <property type="molecule type" value="Genomic_DNA"/>
</dbReference>
<dbReference type="Gene3D" id="3.40.50.1820">
    <property type="entry name" value="alpha/beta hydrolase"/>
    <property type="match status" value="1"/>
</dbReference>
<evidence type="ECO:0000259" key="4">
    <source>
        <dbReference type="Pfam" id="PF06441"/>
    </source>
</evidence>
<organism evidence="5 6">
    <name type="scientific">Purpureocillium lavendulum</name>
    <dbReference type="NCBI Taxonomy" id="1247861"/>
    <lineage>
        <taxon>Eukaryota</taxon>
        <taxon>Fungi</taxon>
        <taxon>Dikarya</taxon>
        <taxon>Ascomycota</taxon>
        <taxon>Pezizomycotina</taxon>
        <taxon>Sordariomycetes</taxon>
        <taxon>Hypocreomycetidae</taxon>
        <taxon>Hypocreales</taxon>
        <taxon>Ophiocordycipitaceae</taxon>
        <taxon>Purpureocillium</taxon>
    </lineage>
</organism>
<dbReference type="InterPro" id="IPR029058">
    <property type="entry name" value="AB_hydrolase_fold"/>
</dbReference>
<dbReference type="InterPro" id="IPR000639">
    <property type="entry name" value="Epox_hydrolase-like"/>
</dbReference>
<gene>
    <name evidence="5" type="primary">EPHX1</name>
    <name evidence="5" type="ORF">O9K51_00196</name>
</gene>
<sequence length="439" mass="48716">MAHAATRTFWSLRIIDAKECVEAKVDVSTRLPESATLKVTPFKAHVAEEKLQHFKKLLELSPIAPPTFENTHAGRKFGVQRDWLANAKRVWLNDFDWRDHENRINSFPNFKAPVEDAAGSVIDIQFLALFSERADAVPLAFLHSWPGSICEFLDVLDLLRAKYAPKDLPYHVIVPSLPGYAYSSNIPVDADYGVDIAAGAVRNLMHGLGFGSGYLVQGGDLGSFMARILAMSDDACRGVHLTMMGMPALEDRDSATLSDDEKRSLSRATEFVETGMGFALEQGTRAATVGLALSSSPLALLAWLGEKFLEWTDDDPTLEKILESVTLYWLTDTIPRCFYHNRSVPFPYSTAPRVELIVSQITGMNAIKLPYIEKPCGYSMFADEILAVPRSWATKSCNLVTFKHHDRGGHFAAMEQPGELLADVEEYVAKAWKTSGLIE</sequence>
<dbReference type="SUPFAM" id="SSF53474">
    <property type="entry name" value="alpha/beta-Hydrolases"/>
    <property type="match status" value="1"/>
</dbReference>
<feature type="active site" description="Proton acceptor" evidence="3">
    <location>
        <position position="410"/>
    </location>
</feature>